<evidence type="ECO:0000313" key="2">
    <source>
        <dbReference type="EMBL" id="KFM23668.1"/>
    </source>
</evidence>
<dbReference type="GeneID" id="23615275"/>
<feature type="compositionally biased region" description="Polar residues" evidence="1">
    <location>
        <begin position="110"/>
        <end position="119"/>
    </location>
</feature>
<dbReference type="EMBL" id="KL662096">
    <property type="protein sequence ID" value="KFM23668.1"/>
    <property type="molecule type" value="Genomic_DNA"/>
</dbReference>
<gene>
    <name evidence="2" type="ORF">F751_3884</name>
</gene>
<dbReference type="AlphaFoldDB" id="A0A087SD64"/>
<sequence>MASCRFRSTSFSTSLEAPRRTMEQALGSCGHGEGGCVAVTAMCDGFWHRACAAPAALAQRPAQGPGLGARSCQQSLFLYTPPVEYMALIPCYPKLCACVAARPWSDSFTPKRTRLQPSTELRHQHTSQSTMNVQNSSPILRTSNRPAPVPMSRSVASSGRDTMVAPAARAMRLLSVLRRRRMAEMPALVR</sequence>
<feature type="compositionally biased region" description="Polar residues" evidence="1">
    <location>
        <begin position="126"/>
        <end position="145"/>
    </location>
</feature>
<proteinExistence type="predicted"/>
<dbReference type="RefSeq" id="XP_011396542.1">
    <property type="nucleotide sequence ID" value="XM_011398240.1"/>
</dbReference>
<reference evidence="2 3" key="1">
    <citation type="journal article" date="2014" name="BMC Genomics">
        <title>Oil accumulation mechanisms of the oleaginous microalga Chlorella protothecoides revealed through its genome, transcriptomes, and proteomes.</title>
        <authorList>
            <person name="Gao C."/>
            <person name="Wang Y."/>
            <person name="Shen Y."/>
            <person name="Yan D."/>
            <person name="He X."/>
            <person name="Dai J."/>
            <person name="Wu Q."/>
        </authorList>
    </citation>
    <scope>NUCLEOTIDE SEQUENCE [LARGE SCALE GENOMIC DNA]</scope>
    <source>
        <strain evidence="2 3">0710</strain>
    </source>
</reference>
<organism evidence="2 3">
    <name type="scientific">Auxenochlorella protothecoides</name>
    <name type="common">Green microalga</name>
    <name type="synonym">Chlorella protothecoides</name>
    <dbReference type="NCBI Taxonomy" id="3075"/>
    <lineage>
        <taxon>Eukaryota</taxon>
        <taxon>Viridiplantae</taxon>
        <taxon>Chlorophyta</taxon>
        <taxon>core chlorophytes</taxon>
        <taxon>Trebouxiophyceae</taxon>
        <taxon>Chlorellales</taxon>
        <taxon>Chlorellaceae</taxon>
        <taxon>Auxenochlorella</taxon>
    </lineage>
</organism>
<dbReference type="KEGG" id="apro:F751_3884"/>
<protein>
    <submittedName>
        <fullName evidence="2">Uncharacterized protein</fullName>
    </submittedName>
</protein>
<feature type="region of interest" description="Disordered" evidence="1">
    <location>
        <begin position="110"/>
        <end position="161"/>
    </location>
</feature>
<evidence type="ECO:0000256" key="1">
    <source>
        <dbReference type="SAM" id="MobiDB-lite"/>
    </source>
</evidence>
<accession>A0A087SD64</accession>
<name>A0A087SD64_AUXPR</name>
<keyword evidence="3" id="KW-1185">Reference proteome</keyword>
<evidence type="ECO:0000313" key="3">
    <source>
        <dbReference type="Proteomes" id="UP000028924"/>
    </source>
</evidence>
<dbReference type="Proteomes" id="UP000028924">
    <property type="component" value="Unassembled WGS sequence"/>
</dbReference>